<dbReference type="GO" id="GO:0005524">
    <property type="term" value="F:ATP binding"/>
    <property type="evidence" value="ECO:0007669"/>
    <property type="project" value="UniProtKB-KW"/>
</dbReference>
<evidence type="ECO:0000256" key="2">
    <source>
        <dbReference type="ARBA" id="ARBA00022741"/>
    </source>
</evidence>
<organism evidence="5 6">
    <name type="scientific">Clostridium perfringens</name>
    <dbReference type="NCBI Taxonomy" id="1502"/>
    <lineage>
        <taxon>Bacteria</taxon>
        <taxon>Bacillati</taxon>
        <taxon>Bacillota</taxon>
        <taxon>Clostridia</taxon>
        <taxon>Eubacteriales</taxon>
        <taxon>Clostridiaceae</taxon>
        <taxon>Clostridium</taxon>
    </lineage>
</organism>
<keyword evidence="3" id="KW-0067">ATP-binding</keyword>
<dbReference type="InterPro" id="IPR003593">
    <property type="entry name" value="AAA+_ATPase"/>
</dbReference>
<dbReference type="PANTHER" id="PTHR42939">
    <property type="entry name" value="ABC TRANSPORTER ATP-BINDING PROTEIN ALBC-RELATED"/>
    <property type="match status" value="1"/>
</dbReference>
<dbReference type="InterPro" id="IPR017871">
    <property type="entry name" value="ABC_transporter-like_CS"/>
</dbReference>
<evidence type="ECO:0000259" key="4">
    <source>
        <dbReference type="PROSITE" id="PS50893"/>
    </source>
</evidence>
<dbReference type="InterPro" id="IPR003439">
    <property type="entry name" value="ABC_transporter-like_ATP-bd"/>
</dbReference>
<dbReference type="SUPFAM" id="SSF52540">
    <property type="entry name" value="P-loop containing nucleoside triphosphate hydrolases"/>
    <property type="match status" value="1"/>
</dbReference>
<keyword evidence="5" id="KW-0378">Hydrolase</keyword>
<evidence type="ECO:0000313" key="6">
    <source>
        <dbReference type="Proteomes" id="UP000250234"/>
    </source>
</evidence>
<evidence type="ECO:0000313" key="5">
    <source>
        <dbReference type="EMBL" id="SQC08495.1"/>
    </source>
</evidence>
<name>A0A2X3CJ24_CLOPF</name>
<evidence type="ECO:0000256" key="1">
    <source>
        <dbReference type="ARBA" id="ARBA00022448"/>
    </source>
</evidence>
<evidence type="ECO:0000256" key="3">
    <source>
        <dbReference type="ARBA" id="ARBA00022840"/>
    </source>
</evidence>
<dbReference type="GO" id="GO:0016887">
    <property type="term" value="F:ATP hydrolysis activity"/>
    <property type="evidence" value="ECO:0007669"/>
    <property type="project" value="InterPro"/>
</dbReference>
<dbReference type="PROSITE" id="PS50893">
    <property type="entry name" value="ABC_TRANSPORTER_2"/>
    <property type="match status" value="1"/>
</dbReference>
<proteinExistence type="predicted"/>
<accession>A0A2X3CJ24</accession>
<dbReference type="EMBL" id="UAWO01000002">
    <property type="protein sequence ID" value="SQC08495.1"/>
    <property type="molecule type" value="Genomic_DNA"/>
</dbReference>
<keyword evidence="1" id="KW-0813">Transport</keyword>
<dbReference type="RefSeq" id="WP_111946131.1">
    <property type="nucleotide sequence ID" value="NZ_CABEGM010000003.1"/>
</dbReference>
<protein>
    <submittedName>
        <fullName evidence="5">ABC transporter</fullName>
        <ecNumber evidence="5">3.6.3.-</ecNumber>
    </submittedName>
</protein>
<keyword evidence="2" id="KW-0547">Nucleotide-binding</keyword>
<dbReference type="InterPro" id="IPR051782">
    <property type="entry name" value="ABC_Transporter_VariousFunc"/>
</dbReference>
<dbReference type="InterPro" id="IPR027417">
    <property type="entry name" value="P-loop_NTPase"/>
</dbReference>
<dbReference type="Proteomes" id="UP000250234">
    <property type="component" value="Unassembled WGS sequence"/>
</dbReference>
<dbReference type="EC" id="3.6.3.-" evidence="5"/>
<dbReference type="PANTHER" id="PTHR42939:SF1">
    <property type="entry name" value="ABC TRANSPORTER ATP-BINDING PROTEIN ALBC-RELATED"/>
    <property type="match status" value="1"/>
</dbReference>
<reference evidence="5 6" key="1">
    <citation type="submission" date="2018-06" db="EMBL/GenBank/DDBJ databases">
        <authorList>
            <consortium name="Pathogen Informatics"/>
            <person name="Doyle S."/>
        </authorList>
    </citation>
    <scope>NUCLEOTIDE SEQUENCE [LARGE SCALE GENOMIC DNA]</scope>
    <source>
        <strain evidence="5 6">NCTC8081</strain>
    </source>
</reference>
<sequence>MSEYIIEIKEYNKFIKNNAILKNININLEKGKCYGFVGTNGSGKSMLFKAICGLIKSNEGYIKVNGKIIGKDVDFPSNVGALIEYPGFLGNFSGLQNLKYLAAINNKITDEEIIKFMVLLDLDPNDKKKVKNYSLGMKQRLGIIQAIMENPSIVILDEPMNALDKNGIDLVRGIIKNMKSQGKTILLASHNVMDINLLCDEIFEFNLGVLEKINS</sequence>
<dbReference type="Pfam" id="PF00005">
    <property type="entry name" value="ABC_tran"/>
    <property type="match status" value="1"/>
</dbReference>
<dbReference type="SMART" id="SM00382">
    <property type="entry name" value="AAA"/>
    <property type="match status" value="1"/>
</dbReference>
<dbReference type="PROSITE" id="PS00211">
    <property type="entry name" value="ABC_TRANSPORTER_1"/>
    <property type="match status" value="1"/>
</dbReference>
<dbReference type="Gene3D" id="3.40.50.300">
    <property type="entry name" value="P-loop containing nucleotide triphosphate hydrolases"/>
    <property type="match status" value="1"/>
</dbReference>
<gene>
    <name evidence="5" type="ORF">NCTC8081_02425</name>
</gene>
<dbReference type="AlphaFoldDB" id="A0A2X3CJ24"/>
<feature type="domain" description="ABC transporter" evidence="4">
    <location>
        <begin position="6"/>
        <end position="215"/>
    </location>
</feature>